<dbReference type="SUPFAM" id="SSF141072">
    <property type="entry name" value="CalX-like"/>
    <property type="match status" value="3"/>
</dbReference>
<evidence type="ECO:0000256" key="5">
    <source>
        <dbReference type="ARBA" id="ARBA00022737"/>
    </source>
</evidence>
<dbReference type="NCBIfam" id="NF041519">
    <property type="entry name" value="bluetail"/>
    <property type="match status" value="1"/>
</dbReference>
<keyword evidence="9" id="KW-1185">Reference proteome</keyword>
<dbReference type="Gene3D" id="2.150.10.10">
    <property type="entry name" value="Serralysin-like metalloprotease, C-terminal"/>
    <property type="match status" value="1"/>
</dbReference>
<dbReference type="Pfam" id="PF00151">
    <property type="entry name" value="Lipase"/>
    <property type="match status" value="1"/>
</dbReference>
<dbReference type="PROSITE" id="PS00330">
    <property type="entry name" value="HEMOLYSIN_CALCIUM"/>
    <property type="match status" value="2"/>
</dbReference>
<evidence type="ECO:0000313" key="8">
    <source>
        <dbReference type="EMBL" id="MBE9237226.1"/>
    </source>
</evidence>
<dbReference type="InterPro" id="IPR011049">
    <property type="entry name" value="Serralysin-like_metalloprot_C"/>
</dbReference>
<dbReference type="InterPro" id="IPR013818">
    <property type="entry name" value="Lipase"/>
</dbReference>
<dbReference type="RefSeq" id="WP_193943173.1">
    <property type="nucleotide sequence ID" value="NZ_JADEWB010000084.1"/>
</dbReference>
<dbReference type="Proteomes" id="UP000606776">
    <property type="component" value="Unassembled WGS sequence"/>
</dbReference>
<dbReference type="InterPro" id="IPR038081">
    <property type="entry name" value="CalX-like_sf"/>
</dbReference>
<dbReference type="SMART" id="SM00237">
    <property type="entry name" value="Calx_beta"/>
    <property type="match status" value="3"/>
</dbReference>
<dbReference type="InterPro" id="IPR000734">
    <property type="entry name" value="TAG_lipase"/>
</dbReference>
<dbReference type="EMBL" id="JADEWB010000084">
    <property type="protein sequence ID" value="MBE9237226.1"/>
    <property type="molecule type" value="Genomic_DNA"/>
</dbReference>
<evidence type="ECO:0000256" key="6">
    <source>
        <dbReference type="ARBA" id="ARBA00022837"/>
    </source>
</evidence>
<evidence type="ECO:0000256" key="2">
    <source>
        <dbReference type="ARBA" id="ARBA00010701"/>
    </source>
</evidence>
<reference evidence="8 9" key="1">
    <citation type="submission" date="2020-10" db="EMBL/GenBank/DDBJ databases">
        <authorList>
            <person name="Castelo-Branco R."/>
            <person name="Eusebio N."/>
            <person name="Adriana R."/>
            <person name="Vieira A."/>
            <person name="Brugerolle De Fraissinette N."/>
            <person name="Rezende De Castro R."/>
            <person name="Schneider M.P."/>
            <person name="Vasconcelos V."/>
            <person name="Leao P.N."/>
        </authorList>
    </citation>
    <scope>NUCLEOTIDE SEQUENCE [LARGE SCALE GENOMIC DNA]</scope>
    <source>
        <strain evidence="8 9">LEGE 00250</strain>
    </source>
</reference>
<dbReference type="InterPro" id="IPR003644">
    <property type="entry name" value="Calx_beta"/>
</dbReference>
<feature type="domain" description="Calx-beta" evidence="7">
    <location>
        <begin position="616"/>
        <end position="717"/>
    </location>
</feature>
<dbReference type="SUPFAM" id="SSF51120">
    <property type="entry name" value="beta-Roll"/>
    <property type="match status" value="1"/>
</dbReference>
<protein>
    <recommendedName>
        <fullName evidence="7">Calx-beta domain-containing protein</fullName>
    </recommendedName>
</protein>
<dbReference type="InterPro" id="IPR018511">
    <property type="entry name" value="Hemolysin-typ_Ca-bd_CS"/>
</dbReference>
<keyword evidence="6" id="KW-0106">Calcium</keyword>
<dbReference type="InterPro" id="IPR048165">
    <property type="entry name" value="Bluetail_dom"/>
</dbReference>
<comment type="caution">
    <text evidence="8">The sequence shown here is derived from an EMBL/GenBank/DDBJ whole genome shotgun (WGS) entry which is preliminary data.</text>
</comment>
<dbReference type="Pfam" id="PF00353">
    <property type="entry name" value="HemolysinCabind"/>
    <property type="match status" value="1"/>
</dbReference>
<dbReference type="SUPFAM" id="SSF53474">
    <property type="entry name" value="alpha/beta-Hydrolases"/>
    <property type="match status" value="1"/>
</dbReference>
<gene>
    <name evidence="8" type="ORF">IQ227_14620</name>
</gene>
<accession>A0ABR9VFF9</accession>
<dbReference type="PANTHER" id="PTHR11610">
    <property type="entry name" value="LIPASE"/>
    <property type="match status" value="1"/>
</dbReference>
<proteinExistence type="inferred from homology"/>
<evidence type="ECO:0000313" key="9">
    <source>
        <dbReference type="Proteomes" id="UP000606776"/>
    </source>
</evidence>
<dbReference type="InterPro" id="IPR029058">
    <property type="entry name" value="AB_hydrolase_fold"/>
</dbReference>
<sequence>MNILLNSVLPLAYNQLINFANKNNFWQVFDTAFGTQYNRSLAEILRLQWEVGDFSQLPQIEVLDSSILGGANGAYASSKNKIYLSNTFVAGASLAAISGVLLEEIGHFVDAKINQTDSTGDEGAIFAALVRGQNLDVEILRVLKAEDDHSIITWNGQKIKVENASNTAPTYLQYTLNSTNLKTTDTLSINGGWVYDAEGSTDLSRVDFWLKKNDGTFLNLEDVTSFTPHAADARWGGFNYNLSLSALNLTPGNYSLHGRAYDKSGADSNKIEADFTLTSANTAPTYLQYTLNSTNLKTTDTLSINGGWVYDAEGSTDLSRVDFWLKKNDGTFLNLEDVTSFTPHAADARWGGFNYNLSLSALNLTPGNYSLHGRAYDKSGADSNKIEADFTLTSANTAPTYLQYTLNSTNLKTTDTLSINGGWVYDAEGSTDLSRVDFWLKKNDGTFLNLEDVTSFTPHGGDGRWGGFNYNLSLSGLNLTPGNYSLHGRAYDKSGADSNKIEADFTIESANNVITLAVSPSSVQEDGTTNLVYTFTRTGSTANALTVNYGITGTADNSDYTGATRGTGKTITFAAGSSTRTLTIDPTADTTVENNETVILTLAAGSGYTVGTTPGVTGTITNDDLPSITLAVSPSSVTEDGTTNLVYTFTRTGSTANALTVNYGITGTADSSDYTGATRGTGKTITFAAGSSTRTLTIDPKVDTTVENNETVILTLAAGSGYTVGTTSGITGTITNDDTTLAITPQNASQTEGNSGKKSFTFKVTRTGNTTGTSSVEWTVAGSEIKDFSANVLDFHSDSVFTNFPKGRIEFAANETTKEITVDIKGDILIEVDETFTVNLSNPIGARISTASATGTILNDDDITLSMITKDGSLKIDGDLNKNAKTILFIHGWNSDPNRSEFTEIAQDYKRKYPHTNVVLVDWSEAAKGIQGILSYPTAKANTIKIGRQVSNFLISTGINPENIELVGHSLGSHVSGIAGWEYFRQTGKQLGLIIGLDAAGVGYDDTKYEDRLDPLDAVRVVGIHTDPEGLGDDSPYGHFDVYVKDEKGENLSGWYPSHAHSYAKDIYRGLINGVNYFPEEQNSRNLFSGMFDRDDLYNAKGIGNIIVSSLRKIKQDRSGNDRLDADQDGDYLDGGEGSDYLYGGSVRDYLDGGSGNDWLYGGYGSDYLYGGSGNDTFVFDVNRGAYSHSPVGNPDYIYDFTIGQDKILLGRGNYKDMGKLGALGFQNYRPDSFSRAANSAAATLADVVNNVFTDADGASVGNQALRLNSAALVSVTTAGIAGTYLVINDGITGFQSNEDLVVNLTGYIGTLPSLGGIDIDNVNSFF</sequence>
<evidence type="ECO:0000259" key="7">
    <source>
        <dbReference type="SMART" id="SM00237"/>
    </source>
</evidence>
<keyword evidence="3" id="KW-0964">Secreted</keyword>
<feature type="domain" description="Calx-beta" evidence="7">
    <location>
        <begin position="730"/>
        <end position="841"/>
    </location>
</feature>
<comment type="similarity">
    <text evidence="2">Belongs to the AB hydrolase superfamily. Lipase family.</text>
</comment>
<name>A0ABR9VFF9_9CYAN</name>
<keyword evidence="4" id="KW-0732">Signal</keyword>
<comment type="subcellular location">
    <subcellularLocation>
        <location evidence="1">Secreted</location>
    </subcellularLocation>
</comment>
<feature type="domain" description="Calx-beta" evidence="7">
    <location>
        <begin position="503"/>
        <end position="603"/>
    </location>
</feature>
<dbReference type="PRINTS" id="PR00313">
    <property type="entry name" value="CABNDNGRPT"/>
</dbReference>
<evidence type="ECO:0000256" key="4">
    <source>
        <dbReference type="ARBA" id="ARBA00022729"/>
    </source>
</evidence>
<keyword evidence="5" id="KW-0677">Repeat</keyword>
<dbReference type="PRINTS" id="PR00821">
    <property type="entry name" value="TAGLIPASE"/>
</dbReference>
<dbReference type="Gene3D" id="3.40.50.1820">
    <property type="entry name" value="alpha/beta hydrolase"/>
    <property type="match status" value="1"/>
</dbReference>
<dbReference type="Gene3D" id="2.60.40.2030">
    <property type="match status" value="3"/>
</dbReference>
<dbReference type="PANTHER" id="PTHR11610:SF178">
    <property type="entry name" value="LIPASE MEMBER H-A-LIKE PROTEIN"/>
    <property type="match status" value="1"/>
</dbReference>
<dbReference type="Pfam" id="PF03160">
    <property type="entry name" value="Calx-beta"/>
    <property type="match status" value="1"/>
</dbReference>
<evidence type="ECO:0000256" key="1">
    <source>
        <dbReference type="ARBA" id="ARBA00004613"/>
    </source>
</evidence>
<dbReference type="InterPro" id="IPR001343">
    <property type="entry name" value="Hemolysn_Ca-bd"/>
</dbReference>
<evidence type="ECO:0000256" key="3">
    <source>
        <dbReference type="ARBA" id="ARBA00022525"/>
    </source>
</evidence>
<organism evidence="8 9">
    <name type="scientific">Sphaerospermopsis aphanizomenoides LEGE 00250</name>
    <dbReference type="NCBI Taxonomy" id="2777972"/>
    <lineage>
        <taxon>Bacteria</taxon>
        <taxon>Bacillati</taxon>
        <taxon>Cyanobacteriota</taxon>
        <taxon>Cyanophyceae</taxon>
        <taxon>Nostocales</taxon>
        <taxon>Aphanizomenonaceae</taxon>
        <taxon>Sphaerospermopsis</taxon>
        <taxon>Sphaerospermopsis aphanizomenoides</taxon>
    </lineage>
</organism>